<comment type="similarity">
    <text evidence="1">Belongs to the bacterial solute-binding protein 1 family.</text>
</comment>
<proteinExistence type="inferred from homology"/>
<dbReference type="InterPro" id="IPR050490">
    <property type="entry name" value="Bact_solute-bd_prot1"/>
</dbReference>
<comment type="caution">
    <text evidence="3">The sequence shown here is derived from an EMBL/GenBank/DDBJ whole genome shotgun (WGS) entry which is preliminary data.</text>
</comment>
<dbReference type="Gene3D" id="3.40.190.10">
    <property type="entry name" value="Periplasmic binding protein-like II"/>
    <property type="match status" value="2"/>
</dbReference>
<dbReference type="Proteomes" id="UP000291933">
    <property type="component" value="Unassembled WGS sequence"/>
</dbReference>
<dbReference type="InterPro" id="IPR006311">
    <property type="entry name" value="TAT_signal"/>
</dbReference>
<organism evidence="3 4">
    <name type="scientific">Propioniciclava tarda</name>
    <dbReference type="NCBI Taxonomy" id="433330"/>
    <lineage>
        <taxon>Bacteria</taxon>
        <taxon>Bacillati</taxon>
        <taxon>Actinomycetota</taxon>
        <taxon>Actinomycetes</taxon>
        <taxon>Propionibacteriales</taxon>
        <taxon>Propionibacteriaceae</taxon>
        <taxon>Propioniciclava</taxon>
    </lineage>
</organism>
<keyword evidence="4" id="KW-1185">Reference proteome</keyword>
<dbReference type="OrthoDB" id="8663148at2"/>
<dbReference type="PROSITE" id="PS51318">
    <property type="entry name" value="TAT"/>
    <property type="match status" value="1"/>
</dbReference>
<protein>
    <submittedName>
        <fullName evidence="3">Carbohydrate ABC transporter substrate-binding protein</fullName>
    </submittedName>
</protein>
<dbReference type="PANTHER" id="PTHR43649:SF29">
    <property type="entry name" value="OSMOPROTECTIVE COMPOUNDS-BINDING PROTEIN GGTB"/>
    <property type="match status" value="1"/>
</dbReference>
<dbReference type="InterPro" id="IPR006059">
    <property type="entry name" value="SBP"/>
</dbReference>
<accession>A0A4Q9KPF5</accession>
<dbReference type="PANTHER" id="PTHR43649">
    <property type="entry name" value="ARABINOSE-BINDING PROTEIN-RELATED"/>
    <property type="match status" value="1"/>
</dbReference>
<dbReference type="RefSeq" id="WP_131170805.1">
    <property type="nucleotide sequence ID" value="NZ_FXTL01000001.1"/>
</dbReference>
<keyword evidence="2" id="KW-0813">Transport</keyword>
<evidence type="ECO:0000256" key="2">
    <source>
        <dbReference type="ARBA" id="ARBA00022448"/>
    </source>
</evidence>
<name>A0A4Q9KPF5_PROTD</name>
<gene>
    <name evidence="3" type="ORF">ET996_01715</name>
</gene>
<dbReference type="EMBL" id="SDMR01000001">
    <property type="protein sequence ID" value="TBT96394.1"/>
    <property type="molecule type" value="Genomic_DNA"/>
</dbReference>
<dbReference type="AlphaFoldDB" id="A0A4Q9KPF5"/>
<dbReference type="Pfam" id="PF01547">
    <property type="entry name" value="SBP_bac_1"/>
    <property type="match status" value="1"/>
</dbReference>
<reference evidence="3 4" key="1">
    <citation type="submission" date="2019-01" db="EMBL/GenBank/DDBJ databases">
        <title>Lactibacter flavus gen. nov., sp. nov., a novel bacterium of the family Propionibacteriaceae isolated from raw milk and dairy products.</title>
        <authorList>
            <person name="Huptas C."/>
            <person name="Wenning M."/>
            <person name="Breitenwieser F."/>
            <person name="Doll E."/>
            <person name="Von Neubeck M."/>
            <person name="Busse H.-J."/>
            <person name="Scherer S."/>
        </authorList>
    </citation>
    <scope>NUCLEOTIDE SEQUENCE [LARGE SCALE GENOMIC DNA]</scope>
    <source>
        <strain evidence="3 4">DSM 22130</strain>
    </source>
</reference>
<evidence type="ECO:0000256" key="1">
    <source>
        <dbReference type="ARBA" id="ARBA00008520"/>
    </source>
</evidence>
<dbReference type="SUPFAM" id="SSF53850">
    <property type="entry name" value="Periplasmic binding protein-like II"/>
    <property type="match status" value="1"/>
</dbReference>
<sequence length="452" mass="48403">MSRPQTEAEYLARFPVSPISGFSRRTLLGGALAAGALGLAGCASGSTPAASGSAAGGGAAAALGDITFGNNQADPVPKAAIEAAAKAFQDANPGANVKFNTVAHTTFQENINNYLQGSPDDTFGWFAGYRARFFANKGLVGDISDVYKATAGIPDSLKKACSTEDGSKQIVMPAHYYPWVVLYKKSVFTKNGYTVPKTLDELKALGDKMKAANMTPFAFCDKDGWEAMGMFDILNMRVNGYDYHISLMSGKEDWSGDKVVKVFDTWKGLLPYLQADSLGRSWQEAAQALQKDQAGMYYLGTFAAQQFAKGAEQDDLDFFTFPEIDSNIGSGAIEAPTDGYMMRKSPKNEAGAKKWLGFLGGAKAQDILVQADPSVIAISGQADVAKYTGLQTKMLNLLKNATEVSLFLDRDSRPDFASTVMGPAIQSFIKNPNDIATILKNVEAQKKSIFAS</sequence>
<evidence type="ECO:0000313" key="3">
    <source>
        <dbReference type="EMBL" id="TBT96394.1"/>
    </source>
</evidence>
<evidence type="ECO:0000313" key="4">
    <source>
        <dbReference type="Proteomes" id="UP000291933"/>
    </source>
</evidence>